<dbReference type="InterPro" id="IPR006035">
    <property type="entry name" value="Ureohydrolase"/>
</dbReference>
<reference evidence="2 3" key="1">
    <citation type="submission" date="2016-10" db="EMBL/GenBank/DDBJ databases">
        <authorList>
            <person name="de Groot N.N."/>
        </authorList>
    </citation>
    <scope>NUCLEOTIDE SEQUENCE [LARGE SCALE GENOMIC DNA]</scope>
    <source>
        <strain evidence="2 3">KH1P1</strain>
    </source>
</reference>
<dbReference type="PROSITE" id="PS51409">
    <property type="entry name" value="ARGINASE_2"/>
    <property type="match status" value="1"/>
</dbReference>
<dbReference type="OrthoDB" id="9805406at2"/>
<gene>
    <name evidence="2" type="ORF">SAMN04487771_105916</name>
</gene>
<dbReference type="Proteomes" id="UP000199820">
    <property type="component" value="Unassembled WGS sequence"/>
</dbReference>
<organism evidence="2 3">
    <name type="scientific">[Clostridium] aminophilum</name>
    <dbReference type="NCBI Taxonomy" id="1526"/>
    <lineage>
        <taxon>Bacteria</taxon>
        <taxon>Bacillati</taxon>
        <taxon>Bacillota</taxon>
        <taxon>Clostridia</taxon>
        <taxon>Lachnospirales</taxon>
        <taxon>Lachnospiraceae</taxon>
    </lineage>
</organism>
<protein>
    <submittedName>
        <fullName evidence="2">Arginase family protein</fullName>
    </submittedName>
</protein>
<dbReference type="SUPFAM" id="SSF52768">
    <property type="entry name" value="Arginase/deacetylase"/>
    <property type="match status" value="1"/>
</dbReference>
<comment type="similarity">
    <text evidence="1">Belongs to the arginase family.</text>
</comment>
<dbReference type="STRING" id="1526.SAMN02910262_02463"/>
<name>A0A1I0HVB1_9FIRM</name>
<evidence type="ECO:0000256" key="1">
    <source>
        <dbReference type="PROSITE-ProRule" id="PRU00742"/>
    </source>
</evidence>
<proteinExistence type="inferred from homology"/>
<dbReference type="GO" id="GO:0046872">
    <property type="term" value="F:metal ion binding"/>
    <property type="evidence" value="ECO:0007669"/>
    <property type="project" value="InterPro"/>
</dbReference>
<dbReference type="Pfam" id="PF00491">
    <property type="entry name" value="Arginase"/>
    <property type="match status" value="1"/>
</dbReference>
<dbReference type="GO" id="GO:0016813">
    <property type="term" value="F:hydrolase activity, acting on carbon-nitrogen (but not peptide) bonds, in linear amidines"/>
    <property type="evidence" value="ECO:0007669"/>
    <property type="project" value="UniProtKB-ARBA"/>
</dbReference>
<dbReference type="Gene3D" id="3.40.800.10">
    <property type="entry name" value="Ureohydrolase domain"/>
    <property type="match status" value="1"/>
</dbReference>
<dbReference type="RefSeq" id="WP_074650326.1">
    <property type="nucleotide sequence ID" value="NZ_FOIL01000059.1"/>
</dbReference>
<sequence length="293" mass="33406">MNRDINMEKTSDTKMLLEFTDSYREQTFYRRGAFIRMDLSGIRGTDSYLDEMAREEILDRIRSYGAEGIHFFDSGNYHYMSRLFTGLIDEDFILVDFDHHTDMQIPAFGLELLSCGSWLRHALMEEPHLKKVLLIGPPAEMIRETAQDLTEEFGDRIVTIPEEEIAAAQAGEDGAMKEKLRRLFTENPLPVYFSVDKDVFSVDILRTNWDQGVLEEALFFEILRICAGHELRREEGCAETAVSKEMTGKEPAGPRRIIGMDVCGEFPASAGGEADAAEQNDRMNRKLAELDLQ</sequence>
<evidence type="ECO:0000313" key="2">
    <source>
        <dbReference type="EMBL" id="SET87996.1"/>
    </source>
</evidence>
<evidence type="ECO:0000313" key="3">
    <source>
        <dbReference type="Proteomes" id="UP000199820"/>
    </source>
</evidence>
<accession>A0A1I0HVB1</accession>
<dbReference type="EMBL" id="FOIL01000059">
    <property type="protein sequence ID" value="SET87996.1"/>
    <property type="molecule type" value="Genomic_DNA"/>
</dbReference>
<dbReference type="AlphaFoldDB" id="A0A1I0HVB1"/>
<dbReference type="InterPro" id="IPR023696">
    <property type="entry name" value="Ureohydrolase_dom_sf"/>
</dbReference>
<keyword evidence="3" id="KW-1185">Reference proteome</keyword>